<keyword evidence="2 4" id="KW-0863">Zinc-finger</keyword>
<reference evidence="7 8" key="1">
    <citation type="submission" date="2019-03" db="EMBL/GenBank/DDBJ databases">
        <authorList>
            <person name="Gaulin E."/>
            <person name="Dumas B."/>
        </authorList>
    </citation>
    <scope>NUCLEOTIDE SEQUENCE [LARGE SCALE GENOMIC DNA]</scope>
    <source>
        <strain evidence="7">CBS 568.67</strain>
    </source>
</reference>
<dbReference type="PROSITE" id="PS00518">
    <property type="entry name" value="ZF_RING_1"/>
    <property type="match status" value="1"/>
</dbReference>
<evidence type="ECO:0000256" key="1">
    <source>
        <dbReference type="ARBA" id="ARBA00022723"/>
    </source>
</evidence>
<dbReference type="Pfam" id="PF01363">
    <property type="entry name" value="FYVE"/>
    <property type="match status" value="1"/>
</dbReference>
<sequence>MPDHSPRQPHTPQLRQQGCASDPIMLYHDHMDYYRQAIASAPALVDDLTTGSYSLVQVAPDGIHILEDMGRRRVVATATVPRPVHALLASLPTHSSHDFRRQMFNYFDQSFLDGARLPSGHDDDMFGPPVSLLWLALHHVIPYDMAFASTTLAVCGCRDGRYKVVPATDATTLGVQLWWSMPHLMAHTSHERLNVVLSGFVVEAKDELTSTVSFVLQFAPEEASGSGPPSDWLHALTRATVASFRDTIAPILPKALWTGNAYCYLCFRAFRLWCRRHHCRFCGHAICNKCATHLPRHHPATMTHGHSSHGRHPAKHVRACIKCPDAMMQRTVQLLVGGKALDTTGRGSWVDSSSITSWSSATLPTNTSSSSFTLGSAPCVIASSPHVYQPSCHALTIVHSTQPRAA</sequence>
<keyword evidence="8" id="KW-1185">Reference proteome</keyword>
<dbReference type="InterPro" id="IPR011011">
    <property type="entry name" value="Znf_FYVE_PHD"/>
</dbReference>
<dbReference type="OrthoDB" id="63070at2759"/>
<accession>A0A485LPT2</accession>
<dbReference type="Gene3D" id="3.30.40.10">
    <property type="entry name" value="Zinc/RING finger domain, C3HC4 (zinc finger)"/>
    <property type="match status" value="1"/>
</dbReference>
<dbReference type="SUPFAM" id="SSF57903">
    <property type="entry name" value="FYVE/PHD zinc finger"/>
    <property type="match status" value="1"/>
</dbReference>
<dbReference type="PANTHER" id="PTHR43102:SF2">
    <property type="entry name" value="GAF DOMAIN-CONTAINING PROTEIN"/>
    <property type="match status" value="1"/>
</dbReference>
<evidence type="ECO:0000313" key="6">
    <source>
        <dbReference type="EMBL" id="KAF0683772.1"/>
    </source>
</evidence>
<dbReference type="PANTHER" id="PTHR43102">
    <property type="entry name" value="SLR1143 PROTEIN"/>
    <property type="match status" value="1"/>
</dbReference>
<feature type="domain" description="FYVE-type" evidence="5">
    <location>
        <begin position="257"/>
        <end position="328"/>
    </location>
</feature>
<dbReference type="GO" id="GO:0008270">
    <property type="term" value="F:zinc ion binding"/>
    <property type="evidence" value="ECO:0007669"/>
    <property type="project" value="UniProtKB-KW"/>
</dbReference>
<organism evidence="7 8">
    <name type="scientific">Aphanomyces stellatus</name>
    <dbReference type="NCBI Taxonomy" id="120398"/>
    <lineage>
        <taxon>Eukaryota</taxon>
        <taxon>Sar</taxon>
        <taxon>Stramenopiles</taxon>
        <taxon>Oomycota</taxon>
        <taxon>Saprolegniomycetes</taxon>
        <taxon>Saprolegniales</taxon>
        <taxon>Verrucalvaceae</taxon>
        <taxon>Aphanomyces</taxon>
    </lineage>
</organism>
<evidence type="ECO:0000313" key="8">
    <source>
        <dbReference type="Proteomes" id="UP000332933"/>
    </source>
</evidence>
<evidence type="ECO:0000256" key="4">
    <source>
        <dbReference type="PROSITE-ProRule" id="PRU00091"/>
    </source>
</evidence>
<evidence type="ECO:0000256" key="2">
    <source>
        <dbReference type="ARBA" id="ARBA00022771"/>
    </source>
</evidence>
<keyword evidence="3" id="KW-0862">Zinc</keyword>
<evidence type="ECO:0000256" key="3">
    <source>
        <dbReference type="ARBA" id="ARBA00022833"/>
    </source>
</evidence>
<protein>
    <submittedName>
        <fullName evidence="7">Aste57867_24197 protein</fullName>
    </submittedName>
</protein>
<dbReference type="Proteomes" id="UP000332933">
    <property type="component" value="Unassembled WGS sequence"/>
</dbReference>
<dbReference type="InterPro" id="IPR017907">
    <property type="entry name" value="Znf_RING_CS"/>
</dbReference>
<dbReference type="InterPro" id="IPR013083">
    <property type="entry name" value="Znf_RING/FYVE/PHD"/>
</dbReference>
<evidence type="ECO:0000259" key="5">
    <source>
        <dbReference type="PROSITE" id="PS50178"/>
    </source>
</evidence>
<evidence type="ECO:0000313" key="7">
    <source>
        <dbReference type="EMBL" id="VFU00839.1"/>
    </source>
</evidence>
<dbReference type="AlphaFoldDB" id="A0A485LPT2"/>
<keyword evidence="1" id="KW-0479">Metal-binding</keyword>
<dbReference type="PROSITE" id="PS50178">
    <property type="entry name" value="ZF_FYVE"/>
    <property type="match status" value="1"/>
</dbReference>
<gene>
    <name evidence="7" type="primary">Aste57867_24197</name>
    <name evidence="6" type="ORF">As57867_024123</name>
    <name evidence="7" type="ORF">ASTE57867_24197</name>
</gene>
<reference evidence="6" key="2">
    <citation type="submission" date="2019-06" db="EMBL/GenBank/DDBJ databases">
        <title>Genomics analysis of Aphanomyces spp. identifies a new class of oomycete effector associated with host adaptation.</title>
        <authorList>
            <person name="Gaulin E."/>
        </authorList>
    </citation>
    <scope>NUCLEOTIDE SEQUENCE</scope>
    <source>
        <strain evidence="6">CBS 578.67</strain>
    </source>
</reference>
<name>A0A485LPT2_9STRA</name>
<dbReference type="EMBL" id="CAADRA010007395">
    <property type="protein sequence ID" value="VFU00839.1"/>
    <property type="molecule type" value="Genomic_DNA"/>
</dbReference>
<dbReference type="InterPro" id="IPR017455">
    <property type="entry name" value="Znf_FYVE-rel"/>
</dbReference>
<dbReference type="InterPro" id="IPR000306">
    <property type="entry name" value="Znf_FYVE"/>
</dbReference>
<proteinExistence type="predicted"/>
<dbReference type="EMBL" id="VJMH01007369">
    <property type="protein sequence ID" value="KAF0683772.1"/>
    <property type="molecule type" value="Genomic_DNA"/>
</dbReference>